<sequence length="143" mass="14968">MVGTVAAVLLATQGCSPATPVIAPVPSDTDHVDAYFESFNEAGRQGTQAQDEFLRSTQHPDFADQACGLSGLVMDVYPALSTVRPDPDWEPEGGGKPAGAVYVVSVSTTVRQNGAMVGEQIGVRRIAVLDGRAYGFAPCAQQN</sequence>
<name>A0A263D237_9PSEU</name>
<gene>
    <name evidence="1" type="ORF">CFN78_20520</name>
</gene>
<dbReference type="Proteomes" id="UP000242444">
    <property type="component" value="Unassembled WGS sequence"/>
</dbReference>
<dbReference type="OrthoDB" id="3693714at2"/>
<evidence type="ECO:0000313" key="1">
    <source>
        <dbReference type="EMBL" id="OZM71556.1"/>
    </source>
</evidence>
<reference evidence="1 2" key="1">
    <citation type="submission" date="2017-07" db="EMBL/GenBank/DDBJ databases">
        <title>Amycolatopsis antarcticus sp. nov., isolated from the surface of an Antarcticus brown macroalga.</title>
        <authorList>
            <person name="Wang J."/>
            <person name="Leiva S."/>
            <person name="Huang J."/>
            <person name="Huang Y."/>
        </authorList>
    </citation>
    <scope>NUCLEOTIDE SEQUENCE [LARGE SCALE GENOMIC DNA]</scope>
    <source>
        <strain evidence="1 2">AU-G6</strain>
    </source>
</reference>
<dbReference type="EMBL" id="NKYE01000013">
    <property type="protein sequence ID" value="OZM71556.1"/>
    <property type="molecule type" value="Genomic_DNA"/>
</dbReference>
<proteinExistence type="predicted"/>
<accession>A0A263D237</accession>
<evidence type="ECO:0000313" key="2">
    <source>
        <dbReference type="Proteomes" id="UP000242444"/>
    </source>
</evidence>
<organism evidence="1 2">
    <name type="scientific">Amycolatopsis antarctica</name>
    <dbReference type="NCBI Taxonomy" id="1854586"/>
    <lineage>
        <taxon>Bacteria</taxon>
        <taxon>Bacillati</taxon>
        <taxon>Actinomycetota</taxon>
        <taxon>Actinomycetes</taxon>
        <taxon>Pseudonocardiales</taxon>
        <taxon>Pseudonocardiaceae</taxon>
        <taxon>Amycolatopsis</taxon>
    </lineage>
</organism>
<dbReference type="InParanoid" id="A0A263D237"/>
<keyword evidence="2" id="KW-1185">Reference proteome</keyword>
<protein>
    <submittedName>
        <fullName evidence="1">Uncharacterized protein</fullName>
    </submittedName>
</protein>
<dbReference type="AlphaFoldDB" id="A0A263D237"/>
<comment type="caution">
    <text evidence="1">The sequence shown here is derived from an EMBL/GenBank/DDBJ whole genome shotgun (WGS) entry which is preliminary data.</text>
</comment>